<dbReference type="AlphaFoldDB" id="A0A8J6BYE6"/>
<protein>
    <recommendedName>
        <fullName evidence="1">FRIGIDA-like protein</fullName>
    </recommendedName>
</protein>
<keyword evidence="1" id="KW-0221">Differentiation</keyword>
<evidence type="ECO:0000313" key="3">
    <source>
        <dbReference type="Proteomes" id="UP000729402"/>
    </source>
</evidence>
<dbReference type="GO" id="GO:0009908">
    <property type="term" value="P:flower development"/>
    <property type="evidence" value="ECO:0007669"/>
    <property type="project" value="UniProtKB-KW"/>
</dbReference>
<comment type="similarity">
    <text evidence="1">Belongs to the Frigida family.</text>
</comment>
<keyword evidence="3" id="KW-1185">Reference proteome</keyword>
<dbReference type="Proteomes" id="UP000729402">
    <property type="component" value="Unassembled WGS sequence"/>
</dbReference>
<gene>
    <name evidence="2" type="ORF">GUJ93_ZPchr0013g37155</name>
</gene>
<dbReference type="InterPro" id="IPR012474">
    <property type="entry name" value="Frigida"/>
</dbReference>
<sequence length="136" mass="14490">MAERRTPSAAPTPAPVLAVVASLQNHSSALSNFTSAWRALHSEAIVLESTVASRLHGFSELDQLCSAMDGPGLRTYLAEHRDELQDRSRSLDAALLVAPDPGRLVLAAGARFGRLHALGMKPSPEAREEARAIAVD</sequence>
<reference evidence="2" key="2">
    <citation type="submission" date="2021-02" db="EMBL/GenBank/DDBJ databases">
        <authorList>
            <person name="Kimball J.A."/>
            <person name="Haas M.W."/>
            <person name="Macchietto M."/>
            <person name="Kono T."/>
            <person name="Duquette J."/>
            <person name="Shao M."/>
        </authorList>
    </citation>
    <scope>NUCLEOTIDE SEQUENCE</scope>
    <source>
        <tissue evidence="2">Fresh leaf tissue</tissue>
    </source>
</reference>
<keyword evidence="1" id="KW-0287">Flowering</keyword>
<dbReference type="EMBL" id="JAAALK010000079">
    <property type="protein sequence ID" value="KAG8097196.1"/>
    <property type="molecule type" value="Genomic_DNA"/>
</dbReference>
<name>A0A8J6BYE6_ZIZPA</name>
<accession>A0A8J6BYE6</accession>
<proteinExistence type="inferred from homology"/>
<evidence type="ECO:0000256" key="1">
    <source>
        <dbReference type="RuleBase" id="RU364012"/>
    </source>
</evidence>
<organism evidence="2 3">
    <name type="scientific">Zizania palustris</name>
    <name type="common">Northern wild rice</name>
    <dbReference type="NCBI Taxonomy" id="103762"/>
    <lineage>
        <taxon>Eukaryota</taxon>
        <taxon>Viridiplantae</taxon>
        <taxon>Streptophyta</taxon>
        <taxon>Embryophyta</taxon>
        <taxon>Tracheophyta</taxon>
        <taxon>Spermatophyta</taxon>
        <taxon>Magnoliopsida</taxon>
        <taxon>Liliopsida</taxon>
        <taxon>Poales</taxon>
        <taxon>Poaceae</taxon>
        <taxon>BOP clade</taxon>
        <taxon>Oryzoideae</taxon>
        <taxon>Oryzeae</taxon>
        <taxon>Zizaniinae</taxon>
        <taxon>Zizania</taxon>
    </lineage>
</organism>
<dbReference type="Pfam" id="PF07899">
    <property type="entry name" value="Frigida"/>
    <property type="match status" value="1"/>
</dbReference>
<reference evidence="2" key="1">
    <citation type="journal article" date="2021" name="bioRxiv">
        <title>Whole Genome Assembly and Annotation of Northern Wild Rice, Zizania palustris L., Supports a Whole Genome Duplication in the Zizania Genus.</title>
        <authorList>
            <person name="Haas M."/>
            <person name="Kono T."/>
            <person name="Macchietto M."/>
            <person name="Millas R."/>
            <person name="McGilp L."/>
            <person name="Shao M."/>
            <person name="Duquette J."/>
            <person name="Hirsch C.N."/>
            <person name="Kimball J."/>
        </authorList>
    </citation>
    <scope>NUCLEOTIDE SEQUENCE</scope>
    <source>
        <tissue evidence="2">Fresh leaf tissue</tissue>
    </source>
</reference>
<comment type="caution">
    <text evidence="2">The sequence shown here is derived from an EMBL/GenBank/DDBJ whole genome shotgun (WGS) entry which is preliminary data.</text>
</comment>
<dbReference type="GO" id="GO:0030154">
    <property type="term" value="P:cell differentiation"/>
    <property type="evidence" value="ECO:0007669"/>
    <property type="project" value="UniProtKB-KW"/>
</dbReference>
<dbReference type="OrthoDB" id="1166059at2759"/>
<keyword evidence="1" id="KW-0217">Developmental protein</keyword>
<evidence type="ECO:0000313" key="2">
    <source>
        <dbReference type="EMBL" id="KAG8097196.1"/>
    </source>
</evidence>